<organism evidence="2 3">
    <name type="scientific">Brachyspira aalborgi</name>
    <dbReference type="NCBI Taxonomy" id="29522"/>
    <lineage>
        <taxon>Bacteria</taxon>
        <taxon>Pseudomonadati</taxon>
        <taxon>Spirochaetota</taxon>
        <taxon>Spirochaetia</taxon>
        <taxon>Brachyspirales</taxon>
        <taxon>Brachyspiraceae</taxon>
        <taxon>Brachyspira</taxon>
    </lineage>
</organism>
<accession>A0A5C8D3Z8</accession>
<evidence type="ECO:0000313" key="3">
    <source>
        <dbReference type="Proteomes" id="UP000324638"/>
    </source>
</evidence>
<proteinExistence type="predicted"/>
<evidence type="ECO:0000256" key="1">
    <source>
        <dbReference type="SAM" id="Phobius"/>
    </source>
</evidence>
<keyword evidence="1" id="KW-0472">Membrane</keyword>
<dbReference type="Proteomes" id="UP000324638">
    <property type="component" value="Unassembled WGS sequence"/>
</dbReference>
<gene>
    <name evidence="2" type="ORF">EPJ79_00925</name>
</gene>
<dbReference type="RefSeq" id="WP_147738090.1">
    <property type="nucleotide sequence ID" value="NZ_SAXU01000001.1"/>
</dbReference>
<keyword evidence="1" id="KW-0812">Transmembrane</keyword>
<dbReference type="EMBL" id="SAXU01000001">
    <property type="protein sequence ID" value="TXJ19753.1"/>
    <property type="molecule type" value="Genomic_DNA"/>
</dbReference>
<dbReference type="AlphaFoldDB" id="A0A5C8D3Z8"/>
<protein>
    <recommendedName>
        <fullName evidence="4">DUF3137 domain-containing protein</fullName>
    </recommendedName>
</protein>
<feature type="transmembrane region" description="Helical" evidence="1">
    <location>
        <begin position="40"/>
        <end position="59"/>
    </location>
</feature>
<evidence type="ECO:0008006" key="4">
    <source>
        <dbReference type="Google" id="ProtNLM"/>
    </source>
</evidence>
<feature type="transmembrane region" description="Helical" evidence="1">
    <location>
        <begin position="12"/>
        <end position="34"/>
    </location>
</feature>
<reference evidence="2 3" key="1">
    <citation type="journal article" date="1992" name="Lakartidningen">
        <title>[Penicillin V and not amoxicillin is the first choice preparation in acute otitis].</title>
        <authorList>
            <person name="Kamme C."/>
            <person name="Lundgren K."/>
            <person name="Prellner K."/>
        </authorList>
    </citation>
    <scope>NUCLEOTIDE SEQUENCE [LARGE SCALE GENOMIC DNA]</scope>
    <source>
        <strain evidence="2 3">513A</strain>
    </source>
</reference>
<name>A0A5C8D3Z8_9SPIR</name>
<comment type="caution">
    <text evidence="2">The sequence shown here is derived from an EMBL/GenBank/DDBJ whole genome shotgun (WGS) entry which is preliminary data.</text>
</comment>
<evidence type="ECO:0000313" key="2">
    <source>
        <dbReference type="EMBL" id="TXJ19753.1"/>
    </source>
</evidence>
<sequence length="259" mass="30561">MNYNKKFSFKKELLRASVYGLIAVAFANLTFISIYRNNNIYITIILIALEILTLIFTYIDIANINKRKLNFIKNNSIVEHNINKNIDKENIINRLKYFGFSMYSINSSRVFINAEIIKKNKSIILYAYYFILIDIDKDGEGILTNLKNELNEILDLYIDDNQKLFKKDNEDKKILKAKLYNHIVFIFMGDNIPSRIIEMSKNGYTKELLNGINSQNFVLSYLPSEKKLYYADAIENVIQLQKFPKQDFIYIIKDIFYLR</sequence>
<keyword evidence="1" id="KW-1133">Transmembrane helix</keyword>